<proteinExistence type="predicted"/>
<accession>A0A837FB85</accession>
<reference evidence="1 2" key="1">
    <citation type="submission" date="2015-03" db="EMBL/GenBank/DDBJ databases">
        <authorList>
            <person name="McCorrison J."/>
            <person name="Sanka R."/>
            <person name="Adams M."/>
            <person name="Brinkac L."/>
            <person name="Nierman W."/>
            <person name="Sutton G."/>
            <person name="Nelson K."/>
            <person name="Kiedrowski L."/>
            <person name="Guerrero D."/>
            <person name="Bonomo R."/>
        </authorList>
    </citation>
    <scope>NUCLEOTIDE SEQUENCE [LARGE SCALE GENOMIC DNA]</scope>
    <source>
        <strain evidence="1 2">39373</strain>
    </source>
</reference>
<dbReference type="RefSeq" id="WP_023295209.1">
    <property type="nucleotide sequence ID" value="NZ_CP143654.1"/>
</dbReference>
<gene>
    <name evidence="1" type="ORF">SS59_20010</name>
</gene>
<protein>
    <submittedName>
        <fullName evidence="1">Uncharacterized protein</fullName>
    </submittedName>
</protein>
<comment type="caution">
    <text evidence="1">The sequence shown here is derived from an EMBL/GenBank/DDBJ whole genome shotgun (WGS) entry which is preliminary data.</text>
</comment>
<sequence>MNAPLREWLNQTIVELEEERDATPGAVNEDATMALAAMKLALASLEARSRKLFTCSACGAEGLDEPLESKCHCNEDGAHWIESVVYTAPPALMLPEEMPKGLAGQIVSLLAHNIGDKFLAQKIWNVCRAAAKGE</sequence>
<evidence type="ECO:0000313" key="1">
    <source>
        <dbReference type="EMBL" id="KJM64220.1"/>
    </source>
</evidence>
<name>A0A837FB85_9ENTR</name>
<organism evidence="1 2">
    <name type="scientific">Enterobacter hormaechei subsp. xiangfangensis</name>
    <dbReference type="NCBI Taxonomy" id="1296536"/>
    <lineage>
        <taxon>Bacteria</taxon>
        <taxon>Pseudomonadati</taxon>
        <taxon>Pseudomonadota</taxon>
        <taxon>Gammaproteobacteria</taxon>
        <taxon>Enterobacterales</taxon>
        <taxon>Enterobacteriaceae</taxon>
        <taxon>Enterobacter</taxon>
        <taxon>Enterobacter cloacae complex</taxon>
    </lineage>
</organism>
<evidence type="ECO:0000313" key="2">
    <source>
        <dbReference type="Proteomes" id="UP000033679"/>
    </source>
</evidence>
<dbReference type="EMBL" id="JZYN01000029">
    <property type="protein sequence ID" value="KJM64220.1"/>
    <property type="molecule type" value="Genomic_DNA"/>
</dbReference>
<dbReference type="Proteomes" id="UP000033679">
    <property type="component" value="Unassembled WGS sequence"/>
</dbReference>
<dbReference type="AlphaFoldDB" id="A0A837FB85"/>